<feature type="compositionally biased region" description="Low complexity" evidence="1">
    <location>
        <begin position="56"/>
        <end position="67"/>
    </location>
</feature>
<proteinExistence type="predicted"/>
<evidence type="ECO:0000313" key="2">
    <source>
        <dbReference type="EMBL" id="JAG29382.1"/>
    </source>
</evidence>
<evidence type="ECO:0000313" key="3">
    <source>
        <dbReference type="EMBL" id="JAG55262.1"/>
    </source>
</evidence>
<reference evidence="2" key="2">
    <citation type="submission" date="2014-07" db="EMBL/GenBank/DDBJ databases">
        <authorList>
            <person name="Hull J."/>
        </authorList>
    </citation>
    <scope>NUCLEOTIDE SEQUENCE</scope>
</reference>
<dbReference type="GO" id="GO:0005840">
    <property type="term" value="C:ribosome"/>
    <property type="evidence" value="ECO:0007669"/>
    <property type="project" value="UniProtKB-KW"/>
</dbReference>
<name>A0A0A9Y8I7_LYGHE</name>
<reference evidence="2" key="1">
    <citation type="journal article" date="2014" name="PLoS ONE">
        <title>Transcriptome-Based Identification of ABC Transporters in the Western Tarnished Plant Bug Lygus hesperus.</title>
        <authorList>
            <person name="Hull J.J."/>
            <person name="Chaney K."/>
            <person name="Geib S.M."/>
            <person name="Fabrick J.A."/>
            <person name="Brent C.S."/>
            <person name="Walsh D."/>
            <person name="Lavine L.C."/>
        </authorList>
    </citation>
    <scope>NUCLEOTIDE SEQUENCE</scope>
</reference>
<dbReference type="AlphaFoldDB" id="A0A0A9Y8I7"/>
<gene>
    <name evidence="2" type="primary">rpmC_3</name>
    <name evidence="2" type="ORF">CM83_101685</name>
</gene>
<keyword evidence="2" id="KW-0689">Ribosomal protein</keyword>
<feature type="compositionally biased region" description="Polar residues" evidence="1">
    <location>
        <begin position="36"/>
        <end position="45"/>
    </location>
</feature>
<organism evidence="2">
    <name type="scientific">Lygus hesperus</name>
    <name type="common">Western plant bug</name>
    <dbReference type="NCBI Taxonomy" id="30085"/>
    <lineage>
        <taxon>Eukaryota</taxon>
        <taxon>Metazoa</taxon>
        <taxon>Ecdysozoa</taxon>
        <taxon>Arthropoda</taxon>
        <taxon>Hexapoda</taxon>
        <taxon>Insecta</taxon>
        <taxon>Pterygota</taxon>
        <taxon>Neoptera</taxon>
        <taxon>Paraneoptera</taxon>
        <taxon>Hemiptera</taxon>
        <taxon>Heteroptera</taxon>
        <taxon>Panheteroptera</taxon>
        <taxon>Cimicomorpha</taxon>
        <taxon>Miridae</taxon>
        <taxon>Mirini</taxon>
        <taxon>Lygus</taxon>
    </lineage>
</organism>
<feature type="non-terminal residue" evidence="2">
    <location>
        <position position="103"/>
    </location>
</feature>
<dbReference type="EMBL" id="GBHO01014222">
    <property type="protein sequence ID" value="JAG29382.1"/>
    <property type="molecule type" value="Transcribed_RNA"/>
</dbReference>
<evidence type="ECO:0000256" key="1">
    <source>
        <dbReference type="SAM" id="MobiDB-lite"/>
    </source>
</evidence>
<feature type="compositionally biased region" description="Basic and acidic residues" evidence="1">
    <location>
        <begin position="84"/>
        <end position="103"/>
    </location>
</feature>
<keyword evidence="2" id="KW-0687">Ribonucleoprotein</keyword>
<protein>
    <submittedName>
        <fullName evidence="2">50S ribosomal protein L29</fullName>
    </submittedName>
</protein>
<feature type="region of interest" description="Disordered" evidence="1">
    <location>
        <begin position="36"/>
        <end position="103"/>
    </location>
</feature>
<sequence>MLSPSAPYLLLMKSSALDASWPLEVKLEATAQKYLQENQSGSRNSPGRVERTAKVTPTRETPNRTNTILRAQFHATANTTGRRSGKENRLVKHGLDSDRPSRS</sequence>
<accession>A0A0A9Y8I7</accession>
<dbReference type="EMBL" id="GBRD01010562">
    <property type="protein sequence ID" value="JAG55262.1"/>
    <property type="molecule type" value="Transcribed_RNA"/>
</dbReference>
<reference evidence="3" key="3">
    <citation type="submission" date="2014-09" db="EMBL/GenBank/DDBJ databases">
        <authorList>
            <person name="Magalhaes I.L.F."/>
            <person name="Oliveira U."/>
            <person name="Santos F.R."/>
            <person name="Vidigal T.H.D.A."/>
            <person name="Brescovit A.D."/>
            <person name="Santos A.J."/>
        </authorList>
    </citation>
    <scope>NUCLEOTIDE SEQUENCE</scope>
</reference>